<proteinExistence type="predicted"/>
<name>A0A5C8KCP9_9BACT</name>
<evidence type="ECO:0000256" key="1">
    <source>
        <dbReference type="SAM" id="MobiDB-lite"/>
    </source>
</evidence>
<gene>
    <name evidence="2" type="ORF">FVR03_01335</name>
</gene>
<accession>A0A5C8KCP9</accession>
<protein>
    <submittedName>
        <fullName evidence="2">Uncharacterized protein</fullName>
    </submittedName>
</protein>
<reference evidence="2 3" key="1">
    <citation type="submission" date="2019-08" db="EMBL/GenBank/DDBJ databases">
        <authorList>
            <person name="Shi S."/>
        </authorList>
    </citation>
    <scope>NUCLEOTIDE SEQUENCE [LARGE SCALE GENOMIC DNA]</scope>
    <source>
        <strain evidence="2 3">GY10130</strain>
    </source>
</reference>
<keyword evidence="3" id="KW-1185">Reference proteome</keyword>
<dbReference type="AlphaFoldDB" id="A0A5C8KCP9"/>
<sequence>MVLQYPHKLRFYTPGTDSTKNANGHLIPGLPGNMVEQPCRYEDTRETSEFEGVDNQMHQQRGTIYMPLGSIVPAPGTPVEITNVFKGIVHSRPAGQLNISLKV</sequence>
<evidence type="ECO:0000313" key="2">
    <source>
        <dbReference type="EMBL" id="TXK52387.1"/>
    </source>
</evidence>
<organism evidence="2 3">
    <name type="scientific">Pontibacter qinzhouensis</name>
    <dbReference type="NCBI Taxonomy" id="2603253"/>
    <lineage>
        <taxon>Bacteria</taxon>
        <taxon>Pseudomonadati</taxon>
        <taxon>Bacteroidota</taxon>
        <taxon>Cytophagia</taxon>
        <taxon>Cytophagales</taxon>
        <taxon>Hymenobacteraceae</taxon>
        <taxon>Pontibacter</taxon>
    </lineage>
</organism>
<dbReference type="OrthoDB" id="800041at2"/>
<feature type="region of interest" description="Disordered" evidence="1">
    <location>
        <begin position="14"/>
        <end position="35"/>
    </location>
</feature>
<evidence type="ECO:0000313" key="3">
    <source>
        <dbReference type="Proteomes" id="UP000321926"/>
    </source>
</evidence>
<dbReference type="EMBL" id="VRTY01000003">
    <property type="protein sequence ID" value="TXK52387.1"/>
    <property type="molecule type" value="Genomic_DNA"/>
</dbReference>
<comment type="caution">
    <text evidence="2">The sequence shown here is derived from an EMBL/GenBank/DDBJ whole genome shotgun (WGS) entry which is preliminary data.</text>
</comment>
<dbReference type="RefSeq" id="WP_147919959.1">
    <property type="nucleotide sequence ID" value="NZ_VRTY01000003.1"/>
</dbReference>
<dbReference type="Proteomes" id="UP000321926">
    <property type="component" value="Unassembled WGS sequence"/>
</dbReference>